<proteinExistence type="inferred from homology"/>
<reference evidence="4 5" key="1">
    <citation type="submission" date="2021-08" db="EMBL/GenBank/DDBJ databases">
        <title>Nocardioides bacterium WL0053 sp. nov., isolated from the sediment.</title>
        <authorList>
            <person name="Wang L."/>
            <person name="Zhang D."/>
            <person name="Zhang A."/>
        </authorList>
    </citation>
    <scope>NUCLEOTIDE SEQUENCE [LARGE SCALE GENOMIC DNA]</scope>
    <source>
        <strain evidence="4 5">WL0053</strain>
    </source>
</reference>
<dbReference type="Pfam" id="PF08450">
    <property type="entry name" value="SGL"/>
    <property type="match status" value="1"/>
</dbReference>
<dbReference type="Proteomes" id="UP000754710">
    <property type="component" value="Unassembled WGS sequence"/>
</dbReference>
<dbReference type="PANTHER" id="PTHR47572">
    <property type="entry name" value="LIPOPROTEIN-RELATED"/>
    <property type="match status" value="1"/>
</dbReference>
<protein>
    <submittedName>
        <fullName evidence="4">SMP-30/gluconolactonase/LRE family protein</fullName>
    </submittedName>
</protein>
<dbReference type="RefSeq" id="WP_221026369.1">
    <property type="nucleotide sequence ID" value="NZ_JAIEZQ010000003.1"/>
</dbReference>
<keyword evidence="2" id="KW-0378">Hydrolase</keyword>
<gene>
    <name evidence="4" type="ORF">K1X13_17185</name>
</gene>
<organism evidence="4 5">
    <name type="scientific">Nocardioides jiangsuensis</name>
    <dbReference type="NCBI Taxonomy" id="2866161"/>
    <lineage>
        <taxon>Bacteria</taxon>
        <taxon>Bacillati</taxon>
        <taxon>Actinomycetota</taxon>
        <taxon>Actinomycetes</taxon>
        <taxon>Propionibacteriales</taxon>
        <taxon>Nocardioidaceae</taxon>
        <taxon>Nocardioides</taxon>
    </lineage>
</organism>
<dbReference type="InterPro" id="IPR013658">
    <property type="entry name" value="SGL"/>
</dbReference>
<dbReference type="SUPFAM" id="SSF63829">
    <property type="entry name" value="Calcium-dependent phosphotriesterase"/>
    <property type="match status" value="1"/>
</dbReference>
<feature type="domain" description="SMP-30/Gluconolactonase/LRE-like region" evidence="3">
    <location>
        <begin position="246"/>
        <end position="507"/>
    </location>
</feature>
<accession>A0ABS7RPV5</accession>
<keyword evidence="5" id="KW-1185">Reference proteome</keyword>
<dbReference type="PANTHER" id="PTHR47572:SF4">
    <property type="entry name" value="LACTONASE DRP35"/>
    <property type="match status" value="1"/>
</dbReference>
<sequence>MTATAELLPGPPQILPGRPDAVVDLQTDEGVALVGAQWRYHDAEVREVDFVGVGDDLGPSGAPNRTYDVTPHAEGVDVDDSGWQALAPADTRRRLSTGKVCFGWYRTTVTVPERVGDLDPTGATVVFEVVVDDYAEVWVDGKLPIALGASGGPVVAGFNAPNRVVLTRDARPGQQFQVAVFGINGPISLAPANYIWFRTATLDFYRPDHAASGAPVEYDVERVDPRLDELIAPGTPLEQVATGFSFTEGPVWSAEGALLFSDPNANTVYRWHEPGAVTVFRAKSGYSGTDIGHYHQPGSNGLTFDPQGRLTLCQHGNRQVIRVERRGNTTVLADRFHGRRLNSPNDLVYAADGTLFFTDPPFGLPDGPDDPKRELDFSGVFRVRDGSVSLVTDTLAGPNGIALSPDERFLYVGDWDPDHKVVMRYELDDSLSVIAADVLVDLTDAPGEDAIDGLKVDEAGNLYVCGPGGIWVLSPGGEHLGSLHLPEAPHNLAWGGEDARDLYVTAMTSVYRIRTGVPGIRP</sequence>
<evidence type="ECO:0000313" key="5">
    <source>
        <dbReference type="Proteomes" id="UP000754710"/>
    </source>
</evidence>
<comment type="similarity">
    <text evidence="1">Belongs to the SMP-30/CGR1 family.</text>
</comment>
<dbReference type="Gene3D" id="2.60.120.260">
    <property type="entry name" value="Galactose-binding domain-like"/>
    <property type="match status" value="1"/>
</dbReference>
<dbReference type="InterPro" id="IPR011042">
    <property type="entry name" value="6-blade_b-propeller_TolB-like"/>
</dbReference>
<dbReference type="Gene3D" id="2.120.10.30">
    <property type="entry name" value="TolB, C-terminal domain"/>
    <property type="match status" value="1"/>
</dbReference>
<comment type="caution">
    <text evidence="4">The sequence shown here is derived from an EMBL/GenBank/DDBJ whole genome shotgun (WGS) entry which is preliminary data.</text>
</comment>
<name>A0ABS7RPV5_9ACTN</name>
<evidence type="ECO:0000259" key="3">
    <source>
        <dbReference type="Pfam" id="PF08450"/>
    </source>
</evidence>
<evidence type="ECO:0000313" key="4">
    <source>
        <dbReference type="EMBL" id="MBY9076572.1"/>
    </source>
</evidence>
<dbReference type="EMBL" id="JAIEZQ010000003">
    <property type="protein sequence ID" value="MBY9076572.1"/>
    <property type="molecule type" value="Genomic_DNA"/>
</dbReference>
<evidence type="ECO:0000256" key="2">
    <source>
        <dbReference type="ARBA" id="ARBA00022801"/>
    </source>
</evidence>
<dbReference type="InterPro" id="IPR051262">
    <property type="entry name" value="SMP-30/CGR1_Lactonase"/>
</dbReference>
<evidence type="ECO:0000256" key="1">
    <source>
        <dbReference type="ARBA" id="ARBA00008853"/>
    </source>
</evidence>